<keyword evidence="2 5" id="KW-0812">Transmembrane</keyword>
<evidence type="ECO:0000313" key="7">
    <source>
        <dbReference type="EnsemblMetazoa" id="KAF7487968.1"/>
    </source>
</evidence>
<dbReference type="EMBL" id="WVUK01000066">
    <property type="protein sequence ID" value="KAF7487968.1"/>
    <property type="molecule type" value="Genomic_DNA"/>
</dbReference>
<organism evidence="6">
    <name type="scientific">Sarcoptes scabiei</name>
    <name type="common">Itch mite</name>
    <name type="synonym">Acarus scabiei</name>
    <dbReference type="NCBI Taxonomy" id="52283"/>
    <lineage>
        <taxon>Eukaryota</taxon>
        <taxon>Metazoa</taxon>
        <taxon>Ecdysozoa</taxon>
        <taxon>Arthropoda</taxon>
        <taxon>Chelicerata</taxon>
        <taxon>Arachnida</taxon>
        <taxon>Acari</taxon>
        <taxon>Acariformes</taxon>
        <taxon>Sarcoptiformes</taxon>
        <taxon>Astigmata</taxon>
        <taxon>Psoroptidia</taxon>
        <taxon>Sarcoptoidea</taxon>
        <taxon>Sarcoptidae</taxon>
        <taxon>Sarcoptinae</taxon>
        <taxon>Sarcoptes</taxon>
    </lineage>
</organism>
<evidence type="ECO:0000256" key="1">
    <source>
        <dbReference type="ARBA" id="ARBA00004141"/>
    </source>
</evidence>
<dbReference type="PANTHER" id="PTHR15371">
    <property type="entry name" value="TIM23"/>
    <property type="match status" value="1"/>
</dbReference>
<reference evidence="8" key="1">
    <citation type="journal article" date="2020" name="PLoS Negl. Trop. Dis.">
        <title>High-quality nuclear genome for Sarcoptes scabiei-A critical resource for a neglected parasite.</title>
        <authorList>
            <person name="Korhonen P.K."/>
            <person name="Gasser R.B."/>
            <person name="Ma G."/>
            <person name="Wang T."/>
            <person name="Stroehlein A.J."/>
            <person name="Young N.D."/>
            <person name="Ang C.S."/>
            <person name="Fernando D.D."/>
            <person name="Lu H.C."/>
            <person name="Taylor S."/>
            <person name="Reynolds S.L."/>
            <person name="Mofiz E."/>
            <person name="Najaraj S.H."/>
            <person name="Gowda H."/>
            <person name="Madugundu A."/>
            <person name="Renuse S."/>
            <person name="Holt D."/>
            <person name="Pandey A."/>
            <person name="Papenfuss A.T."/>
            <person name="Fischer K."/>
        </authorList>
    </citation>
    <scope>NUCLEOTIDE SEQUENCE [LARGE SCALE GENOMIC DNA]</scope>
</reference>
<protein>
    <submittedName>
        <fullName evidence="6">Putative mitochondrial import inner membrane translocase subunit Tim23B</fullName>
    </submittedName>
</protein>
<evidence type="ECO:0000256" key="5">
    <source>
        <dbReference type="SAM" id="Phobius"/>
    </source>
</evidence>
<sequence length="215" mass="23266">MASGFSLCEANQQISTRERTKRCWAQEILSATNLLFIQIQSPYLNPSTLPDQISSEFIIPEGASHRGRFELAFSQIGASVMIGSGLGGALGTYKGLKETSQLEAFLSVKRTQILNYITRNGARMANTFGTIALTYSAIGVGLSFIQDSNDDANTLVSAILSGALYGALSKPSTDPIPTGQKLLRLRMKRTGFGSLFGAVAASAYILYFNRDKYIK</sequence>
<keyword evidence="4 5" id="KW-0472">Membrane</keyword>
<keyword evidence="8" id="KW-1185">Reference proteome</keyword>
<feature type="transmembrane region" description="Helical" evidence="5">
    <location>
        <begin position="190"/>
        <end position="208"/>
    </location>
</feature>
<evidence type="ECO:0000313" key="8">
    <source>
        <dbReference type="Proteomes" id="UP000070412"/>
    </source>
</evidence>
<evidence type="ECO:0000256" key="2">
    <source>
        <dbReference type="ARBA" id="ARBA00022692"/>
    </source>
</evidence>
<accession>A0A834R0Z4</accession>
<evidence type="ECO:0000256" key="4">
    <source>
        <dbReference type="ARBA" id="ARBA00023136"/>
    </source>
</evidence>
<dbReference type="GO" id="GO:0005744">
    <property type="term" value="C:TIM23 mitochondrial import inner membrane translocase complex"/>
    <property type="evidence" value="ECO:0007669"/>
    <property type="project" value="TreeGrafter"/>
</dbReference>
<dbReference type="AlphaFoldDB" id="A0A834R0Z4"/>
<evidence type="ECO:0000256" key="3">
    <source>
        <dbReference type="ARBA" id="ARBA00022989"/>
    </source>
</evidence>
<comment type="subcellular location">
    <subcellularLocation>
        <location evidence="1">Membrane</location>
        <topology evidence="1">Multi-pass membrane protein</topology>
    </subcellularLocation>
</comment>
<proteinExistence type="predicted"/>
<dbReference type="GO" id="GO:0030150">
    <property type="term" value="P:protein import into mitochondrial matrix"/>
    <property type="evidence" value="ECO:0007669"/>
    <property type="project" value="TreeGrafter"/>
</dbReference>
<dbReference type="EnsemblMetazoa" id="SSS_2300s_mrna">
    <property type="protein sequence ID" value="KAF7487968.1"/>
    <property type="gene ID" value="SSS_2300"/>
</dbReference>
<gene>
    <name evidence="6" type="ORF">SSS_2300</name>
</gene>
<dbReference type="PANTHER" id="PTHR15371:SF0">
    <property type="entry name" value="SD19278P"/>
    <property type="match status" value="1"/>
</dbReference>
<keyword evidence="3 5" id="KW-1133">Transmembrane helix</keyword>
<evidence type="ECO:0000313" key="6">
    <source>
        <dbReference type="EMBL" id="KAF7487968.1"/>
    </source>
</evidence>
<dbReference type="GO" id="GO:0008320">
    <property type="term" value="F:protein transmembrane transporter activity"/>
    <property type="evidence" value="ECO:0007669"/>
    <property type="project" value="TreeGrafter"/>
</dbReference>
<reference evidence="7" key="3">
    <citation type="submission" date="2022-06" db="UniProtKB">
        <authorList>
            <consortium name="EnsemblMetazoa"/>
        </authorList>
    </citation>
    <scope>IDENTIFICATION</scope>
</reference>
<dbReference type="Proteomes" id="UP000070412">
    <property type="component" value="Unassembled WGS sequence"/>
</dbReference>
<dbReference type="Pfam" id="PF02466">
    <property type="entry name" value="Tim17"/>
    <property type="match status" value="1"/>
</dbReference>
<dbReference type="OrthoDB" id="159299at2759"/>
<dbReference type="InterPro" id="IPR045238">
    <property type="entry name" value="Tim23-like"/>
</dbReference>
<name>A0A834R0Z4_SARSC</name>
<reference evidence="6" key="2">
    <citation type="submission" date="2020-01" db="EMBL/GenBank/DDBJ databases">
        <authorList>
            <person name="Korhonen P.K.K."/>
            <person name="Guangxu M.G."/>
            <person name="Wang T.W."/>
            <person name="Stroehlein A.J.S."/>
            <person name="Young N.D."/>
            <person name="Ang C.-S.A."/>
            <person name="Fernando D.W.F."/>
            <person name="Lu H.L."/>
            <person name="Taylor S.T."/>
            <person name="Ehtesham M.E.M."/>
            <person name="Najaraj S.H.N."/>
            <person name="Harsha G.H.G."/>
            <person name="Madugundu A.M."/>
            <person name="Renuse S.R."/>
            <person name="Holt D.H."/>
            <person name="Pandey A.P."/>
            <person name="Papenfuss A.P."/>
            <person name="Gasser R.B.G."/>
            <person name="Fischer K.F."/>
        </authorList>
    </citation>
    <scope>NUCLEOTIDE SEQUENCE</scope>
    <source>
        <strain evidence="6">SSS_KF_BRIS2020</strain>
    </source>
</reference>